<organism evidence="2 3">
    <name type="scientific">Cypionkella sinensis</name>
    <dbReference type="NCBI Taxonomy" id="1756043"/>
    <lineage>
        <taxon>Bacteria</taxon>
        <taxon>Pseudomonadati</taxon>
        <taxon>Pseudomonadota</taxon>
        <taxon>Alphaproteobacteria</taxon>
        <taxon>Rhodobacterales</taxon>
        <taxon>Paracoccaceae</taxon>
        <taxon>Cypionkella</taxon>
    </lineage>
</organism>
<evidence type="ECO:0008006" key="4">
    <source>
        <dbReference type="Google" id="ProtNLM"/>
    </source>
</evidence>
<reference evidence="3" key="1">
    <citation type="journal article" date="2019" name="Int. J. Syst. Evol. Microbiol.">
        <title>The Global Catalogue of Microorganisms (GCM) 10K type strain sequencing project: providing services to taxonomists for standard genome sequencing and annotation.</title>
        <authorList>
            <consortium name="The Broad Institute Genomics Platform"/>
            <consortium name="The Broad Institute Genome Sequencing Center for Infectious Disease"/>
            <person name="Wu L."/>
            <person name="Ma J."/>
        </authorList>
    </citation>
    <scope>NUCLEOTIDE SEQUENCE [LARGE SCALE GENOMIC DNA]</scope>
    <source>
        <strain evidence="3">KCTC 52039</strain>
    </source>
</reference>
<sequence>MLRIPLAFCLAIALPAHADCVTADSLATGVTFKREDGHTGIIRAAGKMFEIDYATNSNGIWRDKRLSRLGIYDSEWQSTPTNENYVGGGPGGDFSYKFSGKPPLPKADTTWATTVSERKSLEAGLQSGPVITRSSYKVTYSYLPTKTAKLSGCSYTIQPVEAHFTNKNTDLTRRFIYFPDLGFGLETRVIDRKGDASRELGLTSLTPKG</sequence>
<name>A0ABV7J2V7_9RHOB</name>
<dbReference type="EMBL" id="JBHRTO010000002">
    <property type="protein sequence ID" value="MFC3183025.1"/>
    <property type="molecule type" value="Genomic_DNA"/>
</dbReference>
<evidence type="ECO:0000256" key="1">
    <source>
        <dbReference type="SAM" id="SignalP"/>
    </source>
</evidence>
<feature type="chain" id="PRO_5047224279" description="DUF3108 domain-containing protein" evidence="1">
    <location>
        <begin position="19"/>
        <end position="209"/>
    </location>
</feature>
<dbReference type="Proteomes" id="UP001595547">
    <property type="component" value="Unassembled WGS sequence"/>
</dbReference>
<proteinExistence type="predicted"/>
<comment type="caution">
    <text evidence="2">The sequence shown here is derived from an EMBL/GenBank/DDBJ whole genome shotgun (WGS) entry which is preliminary data.</text>
</comment>
<keyword evidence="1" id="KW-0732">Signal</keyword>
<feature type="signal peptide" evidence="1">
    <location>
        <begin position="1"/>
        <end position="18"/>
    </location>
</feature>
<evidence type="ECO:0000313" key="3">
    <source>
        <dbReference type="Proteomes" id="UP001595547"/>
    </source>
</evidence>
<accession>A0ABV7J2V7</accession>
<dbReference type="RefSeq" id="WP_380074680.1">
    <property type="nucleotide sequence ID" value="NZ_JBHRTO010000002.1"/>
</dbReference>
<protein>
    <recommendedName>
        <fullName evidence="4">DUF3108 domain-containing protein</fullName>
    </recommendedName>
</protein>
<evidence type="ECO:0000313" key="2">
    <source>
        <dbReference type="EMBL" id="MFC3183025.1"/>
    </source>
</evidence>
<gene>
    <name evidence="2" type="ORF">ACFOGH_18650</name>
</gene>
<keyword evidence="3" id="KW-1185">Reference proteome</keyword>